<name>A0ABP6D3M8_9ACTN</name>
<dbReference type="PROSITE" id="PS50850">
    <property type="entry name" value="MFS"/>
    <property type="match status" value="1"/>
</dbReference>
<feature type="domain" description="Major facilitator superfamily (MFS) profile" evidence="7">
    <location>
        <begin position="33"/>
        <end position="472"/>
    </location>
</feature>
<dbReference type="Pfam" id="PF00083">
    <property type="entry name" value="Sugar_tr"/>
    <property type="match status" value="1"/>
</dbReference>
<evidence type="ECO:0000256" key="6">
    <source>
        <dbReference type="SAM" id="Phobius"/>
    </source>
</evidence>
<feature type="region of interest" description="Disordered" evidence="5">
    <location>
        <begin position="480"/>
        <end position="516"/>
    </location>
</feature>
<protein>
    <submittedName>
        <fullName evidence="8">MFS transporter</fullName>
    </submittedName>
</protein>
<evidence type="ECO:0000256" key="2">
    <source>
        <dbReference type="ARBA" id="ARBA00022692"/>
    </source>
</evidence>
<proteinExistence type="predicted"/>
<evidence type="ECO:0000256" key="5">
    <source>
        <dbReference type="SAM" id="MobiDB-lite"/>
    </source>
</evidence>
<dbReference type="RefSeq" id="WP_344548112.1">
    <property type="nucleotide sequence ID" value="NZ_BAAATD010000017.1"/>
</dbReference>
<dbReference type="InterPro" id="IPR005828">
    <property type="entry name" value="MFS_sugar_transport-like"/>
</dbReference>
<gene>
    <name evidence="8" type="ORF">GCM10010411_84090</name>
</gene>
<evidence type="ECO:0000256" key="3">
    <source>
        <dbReference type="ARBA" id="ARBA00022989"/>
    </source>
</evidence>
<comment type="caution">
    <text evidence="8">The sequence shown here is derived from an EMBL/GenBank/DDBJ whole genome shotgun (WGS) entry which is preliminary data.</text>
</comment>
<keyword evidence="9" id="KW-1185">Reference proteome</keyword>
<dbReference type="InterPro" id="IPR020846">
    <property type="entry name" value="MFS_dom"/>
</dbReference>
<dbReference type="EMBL" id="BAAATD010000017">
    <property type="protein sequence ID" value="GAA2632886.1"/>
    <property type="molecule type" value="Genomic_DNA"/>
</dbReference>
<sequence>MGAPGGIAQADVVRSMIPARIDRLPWSPFHTRMVVALGTAWVLEGLEITVASAVAATLSEPAALNMSSAEVGALATVYLVGEVVGALFFGNLSDKLGRRRLFMVTLAVYLIGSGLTAFTLGASTPWIIYMYATRFIAGMGIGGEYAAMHSAIDELVPARHRGRVDIGISGTYWGGAILGTLGTLLFLNELPTDVGWRIGFLLGPVLAVVILFVRRHLPESPRWQVMHGREREAEESIALIEHEVERTGRRLPPVDPSRALEIRPSPHRGYLTLVKVLFRQYPSRSVLGATLMITQSFLYNAIFFTYTLVLTKIYGVPSAAAPWYLITFAAGNLAGPLLLGPLFDTVGRRKMIAGTYLLAGMLLAGSAWLFYAGVLSAFTQTVLWCVIFFFASAGASSAYLTVSELFPVEVRAQAIAVFFAIAQCFGALGPVLYGALIGDGADKSRLAVGYLIAAGVMVAGALVELVLGVDAEGRSLEDVTRPLSSVEKAGKTVSDTPGLAGQSVKPPSASRRKDIT</sequence>
<feature type="transmembrane region" description="Helical" evidence="6">
    <location>
        <begin position="101"/>
        <end position="120"/>
    </location>
</feature>
<feature type="transmembrane region" description="Helical" evidence="6">
    <location>
        <begin position="448"/>
        <end position="467"/>
    </location>
</feature>
<feature type="transmembrane region" description="Helical" evidence="6">
    <location>
        <begin position="355"/>
        <end position="375"/>
    </location>
</feature>
<dbReference type="CDD" id="cd17316">
    <property type="entry name" value="MFS_SV2_like"/>
    <property type="match status" value="1"/>
</dbReference>
<comment type="subcellular location">
    <subcellularLocation>
        <location evidence="1">Cell membrane</location>
        <topology evidence="1">Multi-pass membrane protein</topology>
    </subcellularLocation>
</comment>
<dbReference type="PANTHER" id="PTHR23508">
    <property type="entry name" value="CARBOXYLIC ACID TRANSPORTER PROTEIN HOMOLOG"/>
    <property type="match status" value="1"/>
</dbReference>
<reference evidence="9" key="1">
    <citation type="journal article" date="2019" name="Int. J. Syst. Evol. Microbiol.">
        <title>The Global Catalogue of Microorganisms (GCM) 10K type strain sequencing project: providing services to taxonomists for standard genome sequencing and annotation.</title>
        <authorList>
            <consortium name="The Broad Institute Genomics Platform"/>
            <consortium name="The Broad Institute Genome Sequencing Center for Infectious Disease"/>
            <person name="Wu L."/>
            <person name="Ma J."/>
        </authorList>
    </citation>
    <scope>NUCLEOTIDE SEQUENCE [LARGE SCALE GENOMIC DNA]</scope>
    <source>
        <strain evidence="9">JCM 6833</strain>
    </source>
</reference>
<evidence type="ECO:0000256" key="1">
    <source>
        <dbReference type="ARBA" id="ARBA00004651"/>
    </source>
</evidence>
<dbReference type="Gene3D" id="1.20.1250.20">
    <property type="entry name" value="MFS general substrate transporter like domains"/>
    <property type="match status" value="1"/>
</dbReference>
<feature type="transmembrane region" description="Helical" evidence="6">
    <location>
        <begin position="321"/>
        <end position="343"/>
    </location>
</feature>
<organism evidence="8 9">
    <name type="scientific">Actinomadura fulvescens</name>
    <dbReference type="NCBI Taxonomy" id="46160"/>
    <lineage>
        <taxon>Bacteria</taxon>
        <taxon>Bacillati</taxon>
        <taxon>Actinomycetota</taxon>
        <taxon>Actinomycetes</taxon>
        <taxon>Streptosporangiales</taxon>
        <taxon>Thermomonosporaceae</taxon>
        <taxon>Actinomadura</taxon>
    </lineage>
</organism>
<feature type="transmembrane region" description="Helical" evidence="6">
    <location>
        <begin position="414"/>
        <end position="436"/>
    </location>
</feature>
<keyword evidence="4 6" id="KW-0472">Membrane</keyword>
<evidence type="ECO:0000256" key="4">
    <source>
        <dbReference type="ARBA" id="ARBA00023136"/>
    </source>
</evidence>
<dbReference type="InterPro" id="IPR036259">
    <property type="entry name" value="MFS_trans_sf"/>
</dbReference>
<feature type="transmembrane region" description="Helical" evidence="6">
    <location>
        <begin position="126"/>
        <end position="147"/>
    </location>
</feature>
<evidence type="ECO:0000313" key="9">
    <source>
        <dbReference type="Proteomes" id="UP001501509"/>
    </source>
</evidence>
<feature type="transmembrane region" description="Helical" evidence="6">
    <location>
        <begin position="33"/>
        <end position="59"/>
    </location>
</feature>
<evidence type="ECO:0000259" key="7">
    <source>
        <dbReference type="PROSITE" id="PS50850"/>
    </source>
</evidence>
<accession>A0ABP6D3M8</accession>
<feature type="transmembrane region" description="Helical" evidence="6">
    <location>
        <begin position="71"/>
        <end position="89"/>
    </location>
</feature>
<keyword evidence="3 6" id="KW-1133">Transmembrane helix</keyword>
<feature type="transmembrane region" description="Helical" evidence="6">
    <location>
        <begin position="168"/>
        <end position="188"/>
    </location>
</feature>
<feature type="transmembrane region" description="Helical" evidence="6">
    <location>
        <begin position="286"/>
        <end position="309"/>
    </location>
</feature>
<feature type="transmembrane region" description="Helical" evidence="6">
    <location>
        <begin position="194"/>
        <end position="213"/>
    </location>
</feature>
<dbReference type="Proteomes" id="UP001501509">
    <property type="component" value="Unassembled WGS sequence"/>
</dbReference>
<dbReference type="PANTHER" id="PTHR23508:SF10">
    <property type="entry name" value="CARBOXYLIC ACID TRANSPORTER PROTEIN HOMOLOG"/>
    <property type="match status" value="1"/>
</dbReference>
<evidence type="ECO:0000313" key="8">
    <source>
        <dbReference type="EMBL" id="GAA2632886.1"/>
    </source>
</evidence>
<feature type="transmembrane region" description="Helical" evidence="6">
    <location>
        <begin position="381"/>
        <end position="402"/>
    </location>
</feature>
<keyword evidence="2 6" id="KW-0812">Transmembrane</keyword>
<dbReference type="SUPFAM" id="SSF103473">
    <property type="entry name" value="MFS general substrate transporter"/>
    <property type="match status" value="1"/>
</dbReference>